<proteinExistence type="predicted"/>
<evidence type="ECO:0000313" key="1">
    <source>
        <dbReference type="EMBL" id="TCN52591.1"/>
    </source>
</evidence>
<name>A0A4Y7UGF0_9FLAO</name>
<dbReference type="EMBL" id="QWDN01000001">
    <property type="protein sequence ID" value="TEB45550.1"/>
    <property type="molecule type" value="Genomic_DNA"/>
</dbReference>
<reference evidence="2 4" key="2">
    <citation type="journal article" date="2018" name="Syst. Appl. Microbiol.">
        <title>Flavobacterium circumlabens sp. nov. and Flavobacterium cupreum sp. nov., two psychrotrophic species isolated from Antarctic environmental samples.</title>
        <authorList>
            <person name="Kralova S."/>
            <person name="Busse H.J."/>
            <person name="Svec P."/>
            <person name="Maslanova I."/>
            <person name="Stankova E."/>
            <person name="Bartak M."/>
            <person name="Sedlacek I."/>
        </authorList>
    </citation>
    <scope>NUCLEOTIDE SEQUENCE [LARGE SCALE GENOMIC DNA]</scope>
    <source>
        <strain evidence="2 4">CCM 8828</strain>
    </source>
</reference>
<accession>A0A4Y7UGF0</accession>
<protein>
    <submittedName>
        <fullName evidence="2">Uncharacterized protein</fullName>
    </submittedName>
</protein>
<dbReference type="Proteomes" id="UP000295270">
    <property type="component" value="Unassembled WGS sequence"/>
</dbReference>
<reference evidence="1 3" key="1">
    <citation type="journal article" date="2015" name="Stand. Genomic Sci.">
        <title>Genomic Encyclopedia of Bacterial and Archaeal Type Strains, Phase III: the genomes of soil and plant-associated and newly described type strains.</title>
        <authorList>
            <person name="Whitman W.B."/>
            <person name="Woyke T."/>
            <person name="Klenk H.P."/>
            <person name="Zhou Y."/>
            <person name="Lilburn T.G."/>
            <person name="Beck B.J."/>
            <person name="De Vos P."/>
            <person name="Vandamme P."/>
            <person name="Eisen J.A."/>
            <person name="Garrity G."/>
            <person name="Hugenholtz P."/>
            <person name="Kyrpides N.C."/>
        </authorList>
    </citation>
    <scope>NUCLEOTIDE SEQUENCE [LARGE SCALE GENOMIC DNA]</scope>
    <source>
        <strain evidence="1 3">P5626</strain>
    </source>
</reference>
<dbReference type="RefSeq" id="WP_132037727.1">
    <property type="nucleotide sequence ID" value="NZ_JBDSHJ010000011.1"/>
</dbReference>
<comment type="caution">
    <text evidence="2">The sequence shown here is derived from an EMBL/GenBank/DDBJ whole genome shotgun (WGS) entry which is preliminary data.</text>
</comment>
<evidence type="ECO:0000313" key="4">
    <source>
        <dbReference type="Proteomes" id="UP000298340"/>
    </source>
</evidence>
<evidence type="ECO:0000313" key="3">
    <source>
        <dbReference type="Proteomes" id="UP000295270"/>
    </source>
</evidence>
<dbReference type="EMBL" id="SLWA01000010">
    <property type="protein sequence ID" value="TCN52591.1"/>
    <property type="molecule type" value="Genomic_DNA"/>
</dbReference>
<gene>
    <name evidence="2" type="ORF">D0809_00640</name>
    <name evidence="1" type="ORF">EV142_110131</name>
</gene>
<sequence length="251" mass="28626">MKNKLGILIACLFCQIVLGQSNSRKSLHGQVLNDFLAIESGYVMNINANVRTFIGAGGLFDIMAKPKDTLLFSGLAFQSKKIVLTEKDCSQILFSVKLDLVNNQLKEVVVHKDLKVKSLDGGSQKFVDMQFEDDKQSTAKNTAMYSDQTIKYGTDFVRIFKDVKKLLRKKEDVQEDVISDIAFAEYAKDNFTPDFFSKTLDLKPDEIELFLMYCSNDAESKKYLKPDDKFQLMDFMVNKNKEFKKATIIQK</sequence>
<dbReference type="OrthoDB" id="1431099at2"/>
<keyword evidence="3" id="KW-1185">Reference proteome</keyword>
<dbReference type="AlphaFoldDB" id="A0A4Y7UGF0"/>
<dbReference type="Proteomes" id="UP000298340">
    <property type="component" value="Unassembled WGS sequence"/>
</dbReference>
<reference evidence="1" key="3">
    <citation type="submission" date="2019-03" db="EMBL/GenBank/DDBJ databases">
        <authorList>
            <person name="Whitman W."/>
            <person name="Huntemann M."/>
            <person name="Clum A."/>
            <person name="Pillay M."/>
            <person name="Palaniappan K."/>
            <person name="Varghese N."/>
            <person name="Mikhailova N."/>
            <person name="Stamatis D."/>
            <person name="Reddy T."/>
            <person name="Daum C."/>
            <person name="Shapiro N."/>
            <person name="Ivanova N."/>
            <person name="Kyrpides N."/>
            <person name="Woyke T."/>
        </authorList>
    </citation>
    <scope>NUCLEOTIDE SEQUENCE</scope>
    <source>
        <strain evidence="1">P5626</strain>
    </source>
</reference>
<organism evidence="2 4">
    <name type="scientific">Flavobacterium circumlabens</name>
    <dbReference type="NCBI Taxonomy" id="2133765"/>
    <lineage>
        <taxon>Bacteria</taxon>
        <taxon>Pseudomonadati</taxon>
        <taxon>Bacteroidota</taxon>
        <taxon>Flavobacteriia</taxon>
        <taxon>Flavobacteriales</taxon>
        <taxon>Flavobacteriaceae</taxon>
        <taxon>Flavobacterium</taxon>
    </lineage>
</organism>
<evidence type="ECO:0000313" key="2">
    <source>
        <dbReference type="EMBL" id="TEB45550.1"/>
    </source>
</evidence>